<gene>
    <name evidence="1" type="ORF">B0A89_05835</name>
</gene>
<dbReference type="GO" id="GO:0043165">
    <property type="term" value="P:Gram-negative-bacterium-type cell outer membrane assembly"/>
    <property type="evidence" value="ECO:0007669"/>
    <property type="project" value="InterPro"/>
</dbReference>
<dbReference type="AlphaFoldDB" id="A0A1W6CWI1"/>
<dbReference type="InterPro" id="IPR007485">
    <property type="entry name" value="LPS_assembly_LptE"/>
</dbReference>
<dbReference type="Pfam" id="PF04390">
    <property type="entry name" value="LptE"/>
    <property type="match status" value="1"/>
</dbReference>
<name>A0A1W6CWI1_9RHOB</name>
<evidence type="ECO:0000313" key="2">
    <source>
        <dbReference type="Proteomes" id="UP000193017"/>
    </source>
</evidence>
<dbReference type="KEGG" id="pcon:B0A89_05835"/>
<sequence>MWSRRALVMAALAVAGCGFSPVYGPGGAGTRLQGQVHVADPVSADDYTFLRRMTERLGPAESGRYDLTYSLRIAVLPQAITPDEVTTRFSLNGTAAYRLTDSASGATLAQGEVSNFTSHSTVGTVIATNAAEQDARDRLAVMLADQVVTRLLAQVP</sequence>
<dbReference type="STRING" id="1945662.B0A89_05835"/>
<evidence type="ECO:0008006" key="3">
    <source>
        <dbReference type="Google" id="ProtNLM"/>
    </source>
</evidence>
<dbReference type="RefSeq" id="WP_085377330.1">
    <property type="nucleotide sequence ID" value="NZ_CP020612.1"/>
</dbReference>
<reference evidence="1 2" key="1">
    <citation type="submission" date="2017-03" db="EMBL/GenBank/DDBJ databases">
        <title>Genome sequence of Paracoccus contaminans isolated from a water microcosm.</title>
        <authorList>
            <person name="Aurass P."/>
            <person name="Karste S."/>
            <person name="Trost E."/>
            <person name="Glaeser S.P."/>
            <person name="Kaempfer P."/>
            <person name="Flieger A."/>
        </authorList>
    </citation>
    <scope>NUCLEOTIDE SEQUENCE [LARGE SCALE GENOMIC DNA]</scope>
    <source>
        <strain evidence="2">RKI 16-01929T\LMG 29738T\CCM 8701T\CIP 111112T</strain>
    </source>
</reference>
<organism evidence="1 2">
    <name type="scientific">Paracoccus contaminans</name>
    <dbReference type="NCBI Taxonomy" id="1945662"/>
    <lineage>
        <taxon>Bacteria</taxon>
        <taxon>Pseudomonadati</taxon>
        <taxon>Pseudomonadota</taxon>
        <taxon>Alphaproteobacteria</taxon>
        <taxon>Rhodobacterales</taxon>
        <taxon>Paracoccaceae</taxon>
        <taxon>Paracoccus</taxon>
    </lineage>
</organism>
<dbReference type="EMBL" id="CP020612">
    <property type="protein sequence ID" value="ARJ69214.1"/>
    <property type="molecule type" value="Genomic_DNA"/>
</dbReference>
<accession>A0A1W6CWI1</accession>
<protein>
    <recommendedName>
        <fullName evidence="3">LPS-assembly lipoprotein</fullName>
    </recommendedName>
</protein>
<keyword evidence="2" id="KW-1185">Reference proteome</keyword>
<dbReference type="GO" id="GO:0019867">
    <property type="term" value="C:outer membrane"/>
    <property type="evidence" value="ECO:0007669"/>
    <property type="project" value="InterPro"/>
</dbReference>
<dbReference type="PROSITE" id="PS51257">
    <property type="entry name" value="PROKAR_LIPOPROTEIN"/>
    <property type="match status" value="1"/>
</dbReference>
<dbReference type="Proteomes" id="UP000193017">
    <property type="component" value="Chromosome"/>
</dbReference>
<dbReference type="Gene3D" id="3.30.160.150">
    <property type="entry name" value="Lipoprotein like domain"/>
    <property type="match status" value="1"/>
</dbReference>
<proteinExistence type="predicted"/>
<evidence type="ECO:0000313" key="1">
    <source>
        <dbReference type="EMBL" id="ARJ69214.1"/>
    </source>
</evidence>
<dbReference type="OrthoDB" id="7629596at2"/>